<feature type="domain" description="Chitin-binding type-2" evidence="2">
    <location>
        <begin position="98"/>
        <end position="155"/>
    </location>
</feature>
<evidence type="ECO:0000256" key="1">
    <source>
        <dbReference type="SAM" id="Phobius"/>
    </source>
</evidence>
<comment type="caution">
    <text evidence="3">The sequence shown here is derived from an EMBL/GenBank/DDBJ whole genome shotgun (WGS) entry which is preliminary data.</text>
</comment>
<keyword evidence="1" id="KW-0812">Transmembrane</keyword>
<dbReference type="PROSITE" id="PS50940">
    <property type="entry name" value="CHIT_BIND_II"/>
    <property type="match status" value="1"/>
</dbReference>
<accession>A0AAN7SSG7</accession>
<keyword evidence="1" id="KW-0472">Membrane</keyword>
<dbReference type="InterPro" id="IPR036508">
    <property type="entry name" value="Chitin-bd_dom_sf"/>
</dbReference>
<evidence type="ECO:0000313" key="3">
    <source>
        <dbReference type="EMBL" id="KAK4884265.1"/>
    </source>
</evidence>
<gene>
    <name evidence="3" type="ORF">RN001_000536</name>
</gene>
<evidence type="ECO:0000313" key="4">
    <source>
        <dbReference type="Proteomes" id="UP001353858"/>
    </source>
</evidence>
<name>A0AAN7SSG7_9COLE</name>
<dbReference type="EMBL" id="JARPUR010000001">
    <property type="protein sequence ID" value="KAK4884265.1"/>
    <property type="molecule type" value="Genomic_DNA"/>
</dbReference>
<evidence type="ECO:0000259" key="2">
    <source>
        <dbReference type="PROSITE" id="PS50940"/>
    </source>
</evidence>
<keyword evidence="1" id="KW-1133">Transmembrane helix</keyword>
<dbReference type="GO" id="GO:0008061">
    <property type="term" value="F:chitin binding"/>
    <property type="evidence" value="ECO:0007669"/>
    <property type="project" value="InterPro"/>
</dbReference>
<keyword evidence="4" id="KW-1185">Reference proteome</keyword>
<dbReference type="InterPro" id="IPR002557">
    <property type="entry name" value="Chitin-bd_dom"/>
</dbReference>
<organism evidence="3 4">
    <name type="scientific">Aquatica leii</name>
    <dbReference type="NCBI Taxonomy" id="1421715"/>
    <lineage>
        <taxon>Eukaryota</taxon>
        <taxon>Metazoa</taxon>
        <taxon>Ecdysozoa</taxon>
        <taxon>Arthropoda</taxon>
        <taxon>Hexapoda</taxon>
        <taxon>Insecta</taxon>
        <taxon>Pterygota</taxon>
        <taxon>Neoptera</taxon>
        <taxon>Endopterygota</taxon>
        <taxon>Coleoptera</taxon>
        <taxon>Polyphaga</taxon>
        <taxon>Elateriformia</taxon>
        <taxon>Elateroidea</taxon>
        <taxon>Lampyridae</taxon>
        <taxon>Luciolinae</taxon>
        <taxon>Aquatica</taxon>
    </lineage>
</organism>
<dbReference type="Pfam" id="PF01607">
    <property type="entry name" value="CBM_14"/>
    <property type="match status" value="1"/>
</dbReference>
<protein>
    <recommendedName>
        <fullName evidence="2">Chitin-binding type-2 domain-containing protein</fullName>
    </recommendedName>
</protein>
<sequence length="155" mass="17653">MKKVFVVTIKRRFIVNVNIFYWVILIALFVSFTEAQRIVTIRSPKCNLTVKAIISASECCCPSKTTDSSTVSSTATPTQTPNWPTNMPGRMFSRVGYEPQCSGYNIMKYPGIDCRSYYICNGTDLSLRYCRYGRVYSIVKETCVRNKDYGMLCIP</sequence>
<dbReference type="GO" id="GO:0005576">
    <property type="term" value="C:extracellular region"/>
    <property type="evidence" value="ECO:0007669"/>
    <property type="project" value="InterPro"/>
</dbReference>
<proteinExistence type="predicted"/>
<dbReference type="Proteomes" id="UP001353858">
    <property type="component" value="Unassembled WGS sequence"/>
</dbReference>
<dbReference type="AlphaFoldDB" id="A0AAN7SSG7"/>
<dbReference type="SUPFAM" id="SSF57625">
    <property type="entry name" value="Invertebrate chitin-binding proteins"/>
    <property type="match status" value="1"/>
</dbReference>
<feature type="transmembrane region" description="Helical" evidence="1">
    <location>
        <begin position="12"/>
        <end position="32"/>
    </location>
</feature>
<reference evidence="4" key="1">
    <citation type="submission" date="2023-01" db="EMBL/GenBank/DDBJ databases">
        <title>Key to firefly adult light organ development and bioluminescence: homeobox transcription factors regulate luciferase expression and transportation to peroxisome.</title>
        <authorList>
            <person name="Fu X."/>
        </authorList>
    </citation>
    <scope>NUCLEOTIDE SEQUENCE [LARGE SCALE GENOMIC DNA]</scope>
</reference>